<reference evidence="3 4" key="1">
    <citation type="submission" date="2023-08" db="EMBL/GenBank/DDBJ databases">
        <title>Annotated Genome Sequence of Vanrija albida AlHP1.</title>
        <authorList>
            <person name="Herzog R."/>
        </authorList>
    </citation>
    <scope>NUCLEOTIDE SEQUENCE [LARGE SCALE GENOMIC DNA]</scope>
    <source>
        <strain evidence="3 4">AlHP1</strain>
    </source>
</reference>
<dbReference type="EMBL" id="JBBXJM010000005">
    <property type="protein sequence ID" value="KAL1407469.1"/>
    <property type="molecule type" value="Genomic_DNA"/>
</dbReference>
<accession>A0ABR3PYD0</accession>
<dbReference type="Proteomes" id="UP001565368">
    <property type="component" value="Unassembled WGS sequence"/>
</dbReference>
<proteinExistence type="predicted"/>
<comment type="caution">
    <text evidence="3">The sequence shown here is derived from an EMBL/GenBank/DDBJ whole genome shotgun (WGS) entry which is preliminary data.</text>
</comment>
<feature type="region of interest" description="Disordered" evidence="1">
    <location>
        <begin position="205"/>
        <end position="241"/>
    </location>
</feature>
<gene>
    <name evidence="3" type="ORF">Q8F55_006902</name>
</gene>
<dbReference type="InterPro" id="IPR029058">
    <property type="entry name" value="AB_hydrolase_fold"/>
</dbReference>
<evidence type="ECO:0000256" key="2">
    <source>
        <dbReference type="SAM" id="SignalP"/>
    </source>
</evidence>
<evidence type="ECO:0000313" key="4">
    <source>
        <dbReference type="Proteomes" id="UP001565368"/>
    </source>
</evidence>
<keyword evidence="2" id="KW-0732">Signal</keyword>
<keyword evidence="4" id="KW-1185">Reference proteome</keyword>
<feature type="signal peptide" evidence="2">
    <location>
        <begin position="1"/>
        <end position="26"/>
    </location>
</feature>
<evidence type="ECO:0000313" key="3">
    <source>
        <dbReference type="EMBL" id="KAL1407469.1"/>
    </source>
</evidence>
<dbReference type="GeneID" id="95987945"/>
<evidence type="ECO:0008006" key="5">
    <source>
        <dbReference type="Google" id="ProtNLM"/>
    </source>
</evidence>
<feature type="chain" id="PRO_5045398837" description="AB hydrolase-1 domain-containing protein" evidence="2">
    <location>
        <begin position="27"/>
        <end position="252"/>
    </location>
</feature>
<dbReference type="SUPFAM" id="SSF53474">
    <property type="entry name" value="alpha/beta-Hydrolases"/>
    <property type="match status" value="1"/>
</dbReference>
<organism evidence="3 4">
    <name type="scientific">Vanrija albida</name>
    <dbReference type="NCBI Taxonomy" id="181172"/>
    <lineage>
        <taxon>Eukaryota</taxon>
        <taxon>Fungi</taxon>
        <taxon>Dikarya</taxon>
        <taxon>Basidiomycota</taxon>
        <taxon>Agaricomycotina</taxon>
        <taxon>Tremellomycetes</taxon>
        <taxon>Trichosporonales</taxon>
        <taxon>Trichosporonaceae</taxon>
        <taxon>Vanrija</taxon>
    </lineage>
</organism>
<sequence>MSAPWSAVRPLLRAALPLAASAGLFARPLSSDAKAKCTRWVVREASGFAPRESPTPLVLLRSPGITWPGVDKATEAEWAPWADMLSQRGYTTVEVDVSAAADEASPSPVIAASKALNSQLRMLGIPFAPIVIASGPASLVAQAYVSDFPASGLVLVSPPPDADPRAEGDAAWPWPEFSYEPHFPILLVGDEAALEHTRVGRAAADGVGRGGKGVSLAPEIDGPRGDKTRYVSGGGGGADGQEVERWMDRAGY</sequence>
<evidence type="ECO:0000256" key="1">
    <source>
        <dbReference type="SAM" id="MobiDB-lite"/>
    </source>
</evidence>
<name>A0ABR3PYD0_9TREE</name>
<protein>
    <recommendedName>
        <fullName evidence="5">AB hydrolase-1 domain-containing protein</fullName>
    </recommendedName>
</protein>
<dbReference type="RefSeq" id="XP_069207413.1">
    <property type="nucleotide sequence ID" value="XM_069355342.1"/>
</dbReference>